<proteinExistence type="predicted"/>
<accession>A0A7X3ML24</accession>
<sequence>MGLLYTVGHSRFEFEYFANLLKKFEINYLLDVRSTPYSKYAETFNKEQLENLLFTKGVKYFLWVNFWCKTR</sequence>
<evidence type="ECO:0000313" key="2">
    <source>
        <dbReference type="Proteomes" id="UP000460412"/>
    </source>
</evidence>
<organism evidence="1 2">
    <name type="scientific">Sporofaciens musculi</name>
    <dbReference type="NCBI Taxonomy" id="2681861"/>
    <lineage>
        <taxon>Bacteria</taxon>
        <taxon>Bacillati</taxon>
        <taxon>Bacillota</taxon>
        <taxon>Clostridia</taxon>
        <taxon>Lachnospirales</taxon>
        <taxon>Lachnospiraceae</taxon>
        <taxon>Sporofaciens</taxon>
    </lineage>
</organism>
<comment type="caution">
    <text evidence="1">The sequence shown here is derived from an EMBL/GenBank/DDBJ whole genome shotgun (WGS) entry which is preliminary data.</text>
</comment>
<dbReference type="Pfam" id="PF04343">
    <property type="entry name" value="DUF488"/>
    <property type="match status" value="1"/>
</dbReference>
<reference evidence="1 2" key="1">
    <citation type="submission" date="2019-12" db="EMBL/GenBank/DDBJ databases">
        <title>Sporaefaciens musculi gen. nov., sp. nov., a novel bacterium isolated from the caecum of an obese mouse.</title>
        <authorList>
            <person name="Rasmussen T.S."/>
            <person name="Streidl T."/>
            <person name="Hitch T.C.A."/>
            <person name="Wortmann E."/>
            <person name="Deptula P."/>
            <person name="Hansen M."/>
            <person name="Nielsen D.S."/>
            <person name="Clavel T."/>
            <person name="Vogensen F.K."/>
        </authorList>
    </citation>
    <scope>NUCLEOTIDE SEQUENCE [LARGE SCALE GENOMIC DNA]</scope>
    <source>
        <strain evidence="1 2">WCA-9-b2</strain>
    </source>
</reference>
<dbReference type="PANTHER" id="PTHR39337:SF1">
    <property type="entry name" value="BLR5642 PROTEIN"/>
    <property type="match status" value="1"/>
</dbReference>
<dbReference type="RefSeq" id="WP_159754621.1">
    <property type="nucleotide sequence ID" value="NZ_WUQX01000001.1"/>
</dbReference>
<name>A0A7X3ML24_9FIRM</name>
<dbReference type="EMBL" id="WUQX01000001">
    <property type="protein sequence ID" value="MXP78245.1"/>
    <property type="molecule type" value="Genomic_DNA"/>
</dbReference>
<evidence type="ECO:0000313" key="1">
    <source>
        <dbReference type="EMBL" id="MXP78245.1"/>
    </source>
</evidence>
<gene>
    <name evidence="1" type="ORF">GN277_23710</name>
</gene>
<protein>
    <submittedName>
        <fullName evidence="1">DUF488 family protein</fullName>
    </submittedName>
</protein>
<keyword evidence="2" id="KW-1185">Reference proteome</keyword>
<dbReference type="Proteomes" id="UP000460412">
    <property type="component" value="Unassembled WGS sequence"/>
</dbReference>
<dbReference type="AlphaFoldDB" id="A0A7X3ML24"/>
<dbReference type="InterPro" id="IPR007438">
    <property type="entry name" value="DUF488"/>
</dbReference>
<dbReference type="PANTHER" id="PTHR39337">
    <property type="entry name" value="BLR5642 PROTEIN"/>
    <property type="match status" value="1"/>
</dbReference>